<evidence type="ECO:0000313" key="3">
    <source>
        <dbReference type="Proteomes" id="UP000636800"/>
    </source>
</evidence>
<dbReference type="AlphaFoldDB" id="A0A835UET1"/>
<proteinExistence type="predicted"/>
<protein>
    <submittedName>
        <fullName evidence="1">Uncharacterized protein</fullName>
    </submittedName>
</protein>
<gene>
    <name evidence="2" type="ORF">HPP92_020231</name>
    <name evidence="1" type="ORF">HPP92_020641</name>
</gene>
<evidence type="ECO:0000313" key="2">
    <source>
        <dbReference type="EMBL" id="KAG0461755.1"/>
    </source>
</evidence>
<sequence>MEGRSEIYDRINSKSLKPITRLALDHKAGAPTRWHWITAGVVNKTLALTATRPTWPDRYSASD</sequence>
<dbReference type="Proteomes" id="UP000636800">
    <property type="component" value="Chromosome 11"/>
</dbReference>
<name>A0A835UET1_VANPL</name>
<reference evidence="3 4" key="1">
    <citation type="journal article" date="2020" name="Nat. Food">
        <title>A phased Vanilla planifolia genome enables genetic improvement of flavour and production.</title>
        <authorList>
            <person name="Hasing T."/>
            <person name="Tang H."/>
            <person name="Brym M."/>
            <person name="Khazi F."/>
            <person name="Huang T."/>
            <person name="Chambers A.H."/>
        </authorList>
    </citation>
    <scope>NUCLEOTIDE SEQUENCE [LARGE SCALE GENOMIC DNA]</scope>
    <source>
        <tissue evidence="1">Leaf</tissue>
    </source>
</reference>
<organism evidence="1 3">
    <name type="scientific">Vanilla planifolia</name>
    <name type="common">Vanilla</name>
    <dbReference type="NCBI Taxonomy" id="51239"/>
    <lineage>
        <taxon>Eukaryota</taxon>
        <taxon>Viridiplantae</taxon>
        <taxon>Streptophyta</taxon>
        <taxon>Embryophyta</taxon>
        <taxon>Tracheophyta</taxon>
        <taxon>Spermatophyta</taxon>
        <taxon>Magnoliopsida</taxon>
        <taxon>Liliopsida</taxon>
        <taxon>Asparagales</taxon>
        <taxon>Orchidaceae</taxon>
        <taxon>Vanilloideae</taxon>
        <taxon>Vanilleae</taxon>
        <taxon>Vanilla</taxon>
    </lineage>
</organism>
<accession>A0A835UET1</accession>
<keyword evidence="3" id="KW-1185">Reference proteome</keyword>
<dbReference type="Proteomes" id="UP000639772">
    <property type="component" value="Chromosome 11"/>
</dbReference>
<dbReference type="EMBL" id="JADCNM010000011">
    <property type="protein sequence ID" value="KAG0461755.1"/>
    <property type="molecule type" value="Genomic_DNA"/>
</dbReference>
<evidence type="ECO:0000313" key="4">
    <source>
        <dbReference type="Proteomes" id="UP000639772"/>
    </source>
</evidence>
<evidence type="ECO:0000313" key="1">
    <source>
        <dbReference type="EMBL" id="KAG0460344.1"/>
    </source>
</evidence>
<comment type="caution">
    <text evidence="1">The sequence shown here is derived from an EMBL/GenBank/DDBJ whole genome shotgun (WGS) entry which is preliminary data.</text>
</comment>
<dbReference type="EMBL" id="JADCNL010000011">
    <property type="protein sequence ID" value="KAG0460344.1"/>
    <property type="molecule type" value="Genomic_DNA"/>
</dbReference>